<dbReference type="Proteomes" id="UP001596058">
    <property type="component" value="Unassembled WGS sequence"/>
</dbReference>
<dbReference type="InterPro" id="IPR006140">
    <property type="entry name" value="D-isomer_DH_NAD-bd"/>
</dbReference>
<evidence type="ECO:0000313" key="4">
    <source>
        <dbReference type="EMBL" id="MFC5825834.1"/>
    </source>
</evidence>
<gene>
    <name evidence="4" type="ORF">ACFPZ3_18385</name>
</gene>
<sequence length="337" mass="35456">MPRRPVAVFAIAPWAFGGVFPVDLLTRLRQLVDIDPATTFTSFDGPAAAAALAEAEILLSGWGCPRIDAGVLAAAPRLRALVHAAGTVKARLDPVVFDRGLVVSSAAEANAVPVADYTIAMLVLGAKQVFGRAARYAAAVEGTPRDWLSGEGTGLHHCTVGVIGASRVGRLVLRRLRGFDVEVLLHDPYVSAAEAAHLGAELVGMDDLCRRGDLVTVHAPALPETRHMLDARRLDLLPEGAVVINTARGSLIDTEALTRSCASGRISAVLDVTDPEPLPPGHPLLALPNVLVTPHLAGAQGRELRRLGEFAVAEVGRFLSGAPLVGRVEPEQLPYIA</sequence>
<protein>
    <submittedName>
        <fullName evidence="4">Hydroxyacid dehydrogenase</fullName>
    </submittedName>
</protein>
<dbReference type="SUPFAM" id="SSF51735">
    <property type="entry name" value="NAD(P)-binding Rossmann-fold domains"/>
    <property type="match status" value="1"/>
</dbReference>
<feature type="domain" description="D-isomer specific 2-hydroxyacid dehydrogenase NAD-binding" evidence="3">
    <location>
        <begin position="147"/>
        <end position="297"/>
    </location>
</feature>
<evidence type="ECO:0000256" key="2">
    <source>
        <dbReference type="ARBA" id="ARBA00023027"/>
    </source>
</evidence>
<proteinExistence type="predicted"/>
<dbReference type="PROSITE" id="PS00671">
    <property type="entry name" value="D_2_HYDROXYACID_DH_3"/>
    <property type="match status" value="1"/>
</dbReference>
<dbReference type="InterPro" id="IPR036291">
    <property type="entry name" value="NAD(P)-bd_dom_sf"/>
</dbReference>
<organism evidence="4 5">
    <name type="scientific">Nonomuraea insulae</name>
    <dbReference type="NCBI Taxonomy" id="1616787"/>
    <lineage>
        <taxon>Bacteria</taxon>
        <taxon>Bacillati</taxon>
        <taxon>Actinomycetota</taxon>
        <taxon>Actinomycetes</taxon>
        <taxon>Streptosporangiales</taxon>
        <taxon>Streptosporangiaceae</taxon>
        <taxon>Nonomuraea</taxon>
    </lineage>
</organism>
<dbReference type="CDD" id="cd12167">
    <property type="entry name" value="2-Hacid_dh_8"/>
    <property type="match status" value="1"/>
</dbReference>
<reference evidence="5" key="1">
    <citation type="journal article" date="2019" name="Int. J. Syst. Evol. Microbiol.">
        <title>The Global Catalogue of Microorganisms (GCM) 10K type strain sequencing project: providing services to taxonomists for standard genome sequencing and annotation.</title>
        <authorList>
            <consortium name="The Broad Institute Genomics Platform"/>
            <consortium name="The Broad Institute Genome Sequencing Center for Infectious Disease"/>
            <person name="Wu L."/>
            <person name="Ma J."/>
        </authorList>
    </citation>
    <scope>NUCLEOTIDE SEQUENCE [LARGE SCALE GENOMIC DNA]</scope>
    <source>
        <strain evidence="5">CCUG 53903</strain>
    </source>
</reference>
<dbReference type="Pfam" id="PF02826">
    <property type="entry name" value="2-Hacid_dh_C"/>
    <property type="match status" value="1"/>
</dbReference>
<dbReference type="RefSeq" id="WP_379515349.1">
    <property type="nucleotide sequence ID" value="NZ_JBHSPA010000023.1"/>
</dbReference>
<dbReference type="InterPro" id="IPR029753">
    <property type="entry name" value="D-isomer_DH_CS"/>
</dbReference>
<dbReference type="InterPro" id="IPR050223">
    <property type="entry name" value="D-isomer_2-hydroxyacid_DH"/>
</dbReference>
<evidence type="ECO:0000256" key="1">
    <source>
        <dbReference type="ARBA" id="ARBA00023002"/>
    </source>
</evidence>
<dbReference type="SUPFAM" id="SSF52283">
    <property type="entry name" value="Formate/glycerate dehydrogenase catalytic domain-like"/>
    <property type="match status" value="1"/>
</dbReference>
<name>A0ABW1CJB2_9ACTN</name>
<dbReference type="PANTHER" id="PTHR10996:SF178">
    <property type="entry name" value="2-HYDROXYACID DEHYDROGENASE YGL185C-RELATED"/>
    <property type="match status" value="1"/>
</dbReference>
<evidence type="ECO:0000313" key="5">
    <source>
        <dbReference type="Proteomes" id="UP001596058"/>
    </source>
</evidence>
<evidence type="ECO:0000259" key="3">
    <source>
        <dbReference type="Pfam" id="PF02826"/>
    </source>
</evidence>
<keyword evidence="1" id="KW-0560">Oxidoreductase</keyword>
<accession>A0ABW1CJB2</accession>
<dbReference type="Gene3D" id="3.40.50.720">
    <property type="entry name" value="NAD(P)-binding Rossmann-like Domain"/>
    <property type="match status" value="2"/>
</dbReference>
<dbReference type="EMBL" id="JBHSPA010000023">
    <property type="protein sequence ID" value="MFC5825834.1"/>
    <property type="molecule type" value="Genomic_DNA"/>
</dbReference>
<dbReference type="PANTHER" id="PTHR10996">
    <property type="entry name" value="2-HYDROXYACID DEHYDROGENASE-RELATED"/>
    <property type="match status" value="1"/>
</dbReference>
<comment type="caution">
    <text evidence="4">The sequence shown here is derived from an EMBL/GenBank/DDBJ whole genome shotgun (WGS) entry which is preliminary data.</text>
</comment>
<keyword evidence="2" id="KW-0520">NAD</keyword>
<keyword evidence="5" id="KW-1185">Reference proteome</keyword>